<keyword evidence="1" id="KW-1133">Transmembrane helix</keyword>
<dbReference type="RefSeq" id="WP_265384988.1">
    <property type="nucleotide sequence ID" value="NZ_CP110616.1"/>
</dbReference>
<keyword evidence="4" id="KW-1185">Reference proteome</keyword>
<feature type="transmembrane region" description="Helical" evidence="1">
    <location>
        <begin position="217"/>
        <end position="238"/>
    </location>
</feature>
<geneLocation type="plasmid" evidence="3 4">
    <name>unnamed1</name>
</geneLocation>
<feature type="domain" description="DUF6545" evidence="2">
    <location>
        <begin position="243"/>
        <end position="295"/>
    </location>
</feature>
<proteinExistence type="predicted"/>
<keyword evidence="1" id="KW-0812">Transmembrane</keyword>
<dbReference type="InterPro" id="IPR050039">
    <property type="entry name" value="MAB_1171c-like"/>
</dbReference>
<evidence type="ECO:0000259" key="2">
    <source>
        <dbReference type="Pfam" id="PF20182"/>
    </source>
</evidence>
<evidence type="ECO:0000313" key="3">
    <source>
        <dbReference type="EMBL" id="UZJ26884.1"/>
    </source>
</evidence>
<feature type="transmembrane region" description="Helical" evidence="1">
    <location>
        <begin position="27"/>
        <end position="46"/>
    </location>
</feature>
<gene>
    <name evidence="3" type="ORF">RHODO2019_17985</name>
</gene>
<feature type="transmembrane region" description="Helical" evidence="1">
    <location>
        <begin position="175"/>
        <end position="197"/>
    </location>
</feature>
<dbReference type="NCBIfam" id="NF042915">
    <property type="entry name" value="MAB_1171c_fam"/>
    <property type="match status" value="1"/>
</dbReference>
<protein>
    <recommendedName>
        <fullName evidence="2">DUF6545 domain-containing protein</fullName>
    </recommendedName>
</protein>
<organism evidence="3 4">
    <name type="scientific">Rhodococcus antarcticus</name>
    <dbReference type="NCBI Taxonomy" id="2987751"/>
    <lineage>
        <taxon>Bacteria</taxon>
        <taxon>Bacillati</taxon>
        <taxon>Actinomycetota</taxon>
        <taxon>Actinomycetes</taxon>
        <taxon>Mycobacteriales</taxon>
        <taxon>Nocardiaceae</taxon>
        <taxon>Rhodococcus</taxon>
    </lineage>
</organism>
<dbReference type="Proteomes" id="UP001164965">
    <property type="component" value="Plasmid unnamed1"/>
</dbReference>
<keyword evidence="1" id="KW-0472">Membrane</keyword>
<feature type="transmembrane region" description="Helical" evidence="1">
    <location>
        <begin position="136"/>
        <end position="154"/>
    </location>
</feature>
<dbReference type="InterPro" id="IPR046675">
    <property type="entry name" value="DUF6545"/>
</dbReference>
<feature type="transmembrane region" description="Helical" evidence="1">
    <location>
        <begin position="98"/>
        <end position="116"/>
    </location>
</feature>
<keyword evidence="3" id="KW-0614">Plasmid</keyword>
<feature type="transmembrane region" description="Helical" evidence="1">
    <location>
        <begin position="58"/>
        <end position="78"/>
    </location>
</feature>
<evidence type="ECO:0000313" key="4">
    <source>
        <dbReference type="Proteomes" id="UP001164965"/>
    </source>
</evidence>
<dbReference type="EMBL" id="CP110616">
    <property type="protein sequence ID" value="UZJ26884.1"/>
    <property type="molecule type" value="Genomic_DNA"/>
</dbReference>
<dbReference type="Pfam" id="PF20182">
    <property type="entry name" value="DUF6545"/>
    <property type="match status" value="1"/>
</dbReference>
<evidence type="ECO:0000256" key="1">
    <source>
        <dbReference type="SAM" id="Phobius"/>
    </source>
</evidence>
<accession>A0ABY6P5X5</accession>
<sequence length="351" mass="38311">MIVQAAAVLLWVAASYRMWVTVRSPHALWRISFTVSTVSVAVAMTLQLSRAQLDATMHIPNIAGLLVHLVFAVGLAWVHVYLETLRHEHPDPGRVRRYLVVGAAVAAMMMATWVLSPIHAGEYASLAEAPGHPALVVYHLAFYGYMIISLGDIARFCAREARPHRPAALTRRLSLALIGVACAAAMPVMVLYALSAVLPAATGHSGQVYGRLGDALVPWPLMVLSLGILALWTMPWFVDVASAERRWRTLRPLWAHLVARHPEVHLSLPSPARPLGRQQLRERRVIIEINDALRHETVQARPGSGPNALGAALARQTPGSTQARDVLDSTVDETGALEQLLRLAQAYSAAR</sequence>
<name>A0ABY6P5X5_9NOCA</name>
<reference evidence="3" key="1">
    <citation type="submission" date="2022-10" db="EMBL/GenBank/DDBJ databases">
        <title>Rhodococcus sp.75.</title>
        <authorList>
            <person name="Sun M."/>
        </authorList>
    </citation>
    <scope>NUCLEOTIDE SEQUENCE</scope>
    <source>
        <strain evidence="3">75</strain>
        <plasmid evidence="3">unnamed1</plasmid>
    </source>
</reference>